<evidence type="ECO:0000256" key="1">
    <source>
        <dbReference type="ARBA" id="ARBA00004123"/>
    </source>
</evidence>
<keyword evidence="3 6" id="KW-0175">Coiled coil</keyword>
<organism evidence="9 10">
    <name type="scientific">Papiliotrema laurentii</name>
    <name type="common">Cryptococcus laurentii</name>
    <dbReference type="NCBI Taxonomy" id="5418"/>
    <lineage>
        <taxon>Eukaryota</taxon>
        <taxon>Fungi</taxon>
        <taxon>Dikarya</taxon>
        <taxon>Basidiomycota</taxon>
        <taxon>Agaricomycotina</taxon>
        <taxon>Tremellomycetes</taxon>
        <taxon>Tremellales</taxon>
        <taxon>Rhynchogastremaceae</taxon>
        <taxon>Papiliotrema</taxon>
    </lineage>
</organism>
<sequence>MSKRGLSMDEKKTKMVELFHETMEFYSLKELEKIAPKQKGIVQQSVKDVIDDLVGDGLVSMDKIGTGNYYWSFPSATGAMKTAAVAKAQAELDSINAKLRAVHQESDEANVGREDTAERRTLLAALQQAQAESAALKAELAAFGAADPVKYERKRQAMEVCKEAAQRWTDNTIILISFGRSLGIDESALREQAGIGEDWEDLPA</sequence>
<name>A0AAD9FXI0_PAPLA</name>
<dbReference type="AlphaFoldDB" id="A0AAD9FXI0"/>
<reference evidence="9" key="1">
    <citation type="submission" date="2023-02" db="EMBL/GenBank/DDBJ databases">
        <title>Identification and recombinant expression of a fungal hydrolase from Papiliotrema laurentii that hydrolyzes apple cutin and clears colloidal polyester polyurethane.</title>
        <authorList>
            <consortium name="DOE Joint Genome Institute"/>
            <person name="Roman V.A."/>
            <person name="Bojanowski C."/>
            <person name="Crable B.R."/>
            <person name="Wagner D.N."/>
            <person name="Hung C.S."/>
            <person name="Nadeau L.J."/>
            <person name="Schratz L."/>
            <person name="Haridas S."/>
            <person name="Pangilinan J."/>
            <person name="Lipzen A."/>
            <person name="Na H."/>
            <person name="Yan M."/>
            <person name="Ng V."/>
            <person name="Grigoriev I.V."/>
            <person name="Spatafora J.W."/>
            <person name="Barlow D."/>
            <person name="Biffinger J."/>
            <person name="Kelley-Loughnane N."/>
            <person name="Varaljay V.A."/>
            <person name="Crookes-Goodson W.J."/>
        </authorList>
    </citation>
    <scope>NUCLEOTIDE SEQUENCE</scope>
    <source>
        <strain evidence="9">5307AH</strain>
    </source>
</reference>
<keyword evidence="10" id="KW-1185">Reference proteome</keyword>
<dbReference type="Proteomes" id="UP001182556">
    <property type="component" value="Unassembled WGS sequence"/>
</dbReference>
<feature type="coiled-coil region" evidence="6">
    <location>
        <begin position="85"/>
        <end position="146"/>
    </location>
</feature>
<feature type="domain" description="Mnd1 HTH" evidence="7">
    <location>
        <begin position="15"/>
        <end position="74"/>
    </location>
</feature>
<comment type="similarity">
    <text evidence="2 5">Belongs to the MND1 family.</text>
</comment>
<dbReference type="GO" id="GO:0007131">
    <property type="term" value="P:reciprocal meiotic recombination"/>
    <property type="evidence" value="ECO:0007669"/>
    <property type="project" value="InterPro"/>
</dbReference>
<dbReference type="EMBL" id="JAODAN010000001">
    <property type="protein sequence ID" value="KAK1927838.1"/>
    <property type="molecule type" value="Genomic_DNA"/>
</dbReference>
<dbReference type="Pfam" id="PF18517">
    <property type="entry name" value="LZ3wCH"/>
    <property type="match status" value="1"/>
</dbReference>
<protein>
    <recommendedName>
        <fullName evidence="5">Meiotic nuclear division protein 1</fullName>
    </recommendedName>
</protein>
<evidence type="ECO:0000313" key="10">
    <source>
        <dbReference type="Proteomes" id="UP001182556"/>
    </source>
</evidence>
<evidence type="ECO:0000256" key="2">
    <source>
        <dbReference type="ARBA" id="ARBA00005981"/>
    </source>
</evidence>
<comment type="caution">
    <text evidence="9">The sequence shown here is derived from an EMBL/GenBank/DDBJ whole genome shotgun (WGS) entry which is preliminary data.</text>
</comment>
<dbReference type="GO" id="GO:0003690">
    <property type="term" value="F:double-stranded DNA binding"/>
    <property type="evidence" value="ECO:0007669"/>
    <property type="project" value="InterPro"/>
</dbReference>
<dbReference type="Pfam" id="PF03962">
    <property type="entry name" value="Mnd1"/>
    <property type="match status" value="1"/>
</dbReference>
<proteinExistence type="inferred from homology"/>
<evidence type="ECO:0000256" key="4">
    <source>
        <dbReference type="ARBA" id="ARBA00023242"/>
    </source>
</evidence>
<evidence type="ECO:0000259" key="7">
    <source>
        <dbReference type="Pfam" id="PF03962"/>
    </source>
</evidence>
<evidence type="ECO:0000256" key="3">
    <source>
        <dbReference type="ARBA" id="ARBA00023054"/>
    </source>
</evidence>
<dbReference type="InterPro" id="IPR005647">
    <property type="entry name" value="Mnd1"/>
</dbReference>
<evidence type="ECO:0000256" key="6">
    <source>
        <dbReference type="SAM" id="Coils"/>
    </source>
</evidence>
<accession>A0AAD9FXI0</accession>
<comment type="function">
    <text evidence="5">Required for proper homologous chromosome pairing and efficient cross-over and intragenic recombination during meiosis.</text>
</comment>
<evidence type="ECO:0000259" key="8">
    <source>
        <dbReference type="Pfam" id="PF18517"/>
    </source>
</evidence>
<dbReference type="InterPro" id="IPR040453">
    <property type="entry name" value="Mnd1_HTH"/>
</dbReference>
<keyword evidence="4 5" id="KW-0539">Nucleus</keyword>
<evidence type="ECO:0000313" key="9">
    <source>
        <dbReference type="EMBL" id="KAK1927838.1"/>
    </source>
</evidence>
<comment type="subcellular location">
    <subcellularLocation>
        <location evidence="1 5">Nucleus</location>
    </subcellularLocation>
</comment>
<feature type="domain" description="Leucine zipper with capping helix" evidence="8">
    <location>
        <begin position="149"/>
        <end position="201"/>
    </location>
</feature>
<evidence type="ECO:0000256" key="5">
    <source>
        <dbReference type="PIRNR" id="PIRNR026991"/>
    </source>
</evidence>
<dbReference type="InterPro" id="IPR040661">
    <property type="entry name" value="LZ3wCH"/>
</dbReference>
<gene>
    <name evidence="9" type="ORF">DB88DRAFT_537749</name>
</gene>
<dbReference type="GO" id="GO:0005634">
    <property type="term" value="C:nucleus"/>
    <property type="evidence" value="ECO:0007669"/>
    <property type="project" value="UniProtKB-SubCell"/>
</dbReference>
<dbReference type="PIRSF" id="PIRSF026991">
    <property type="entry name" value="Mnd1"/>
    <property type="match status" value="1"/>
</dbReference>